<evidence type="ECO:0000313" key="3">
    <source>
        <dbReference type="Proteomes" id="UP000268016"/>
    </source>
</evidence>
<dbReference type="AlphaFoldDB" id="A0A3N2R6A8"/>
<dbReference type="OrthoDB" id="9785923at2"/>
<protein>
    <recommendedName>
        <fullName evidence="1">ThuA-like domain-containing protein</fullName>
    </recommendedName>
</protein>
<gene>
    <name evidence="2" type="ORF">EAT49_07005</name>
</gene>
<dbReference type="InterPro" id="IPR029062">
    <property type="entry name" value="Class_I_gatase-like"/>
</dbReference>
<dbReference type="Pfam" id="PF06283">
    <property type="entry name" value="ThuA"/>
    <property type="match status" value="1"/>
</dbReference>
<dbReference type="SUPFAM" id="SSF52317">
    <property type="entry name" value="Class I glutamine amidotransferase-like"/>
    <property type="match status" value="1"/>
</dbReference>
<accession>A0A3N2R6A8</accession>
<proteinExistence type="predicted"/>
<dbReference type="Gene3D" id="3.40.50.880">
    <property type="match status" value="1"/>
</dbReference>
<feature type="domain" description="ThuA-like" evidence="1">
    <location>
        <begin position="6"/>
        <end position="217"/>
    </location>
</feature>
<name>A0A3N2R6A8_9RHOB</name>
<comment type="caution">
    <text evidence="2">The sequence shown here is derived from an EMBL/GenBank/DDBJ whole genome shotgun (WGS) entry which is preliminary data.</text>
</comment>
<reference evidence="2 3" key="1">
    <citation type="submission" date="2018-10" db="EMBL/GenBank/DDBJ databases">
        <title>Histidinibacterium lentulum gen. nov., sp. nov., a marine bacterium from the culture broth of Picochlorum sp. 122.</title>
        <authorList>
            <person name="Wang G."/>
        </authorList>
    </citation>
    <scope>NUCLEOTIDE SEQUENCE [LARGE SCALE GENOMIC DNA]</scope>
    <source>
        <strain evidence="2 3">B17</strain>
    </source>
</reference>
<sequence length="241" mass="26942">MADSTALITWGGWDGHEPEKVAHLMAGLLREEGVGVDIRDTLSCFDDFEALCAYDLVVPIWTMSRIEKHQAENVSEAVARGTGLAGCHGGMCDAFRENVLWQFMTGANWVAHPGGDGVRYTVEIKDREHELTEGLEDFEVATEQYYLQVDAANHILATTRFPTVTWYHSANGPVHVPVAWTRMWGLGRVYYNALGHKANVIESGAPHEMLRRGLLWAARSKEAARAEGRRFAEYENPGKHF</sequence>
<dbReference type="EMBL" id="RDRB01000003">
    <property type="protein sequence ID" value="ROU03035.1"/>
    <property type="molecule type" value="Genomic_DNA"/>
</dbReference>
<dbReference type="PANTHER" id="PTHR40469:SF2">
    <property type="entry name" value="GALACTOSE-BINDING DOMAIN-LIKE SUPERFAMILY PROTEIN"/>
    <property type="match status" value="1"/>
</dbReference>
<dbReference type="Proteomes" id="UP000268016">
    <property type="component" value="Unassembled WGS sequence"/>
</dbReference>
<evidence type="ECO:0000259" key="1">
    <source>
        <dbReference type="Pfam" id="PF06283"/>
    </source>
</evidence>
<dbReference type="InterPro" id="IPR029010">
    <property type="entry name" value="ThuA-like"/>
</dbReference>
<dbReference type="PANTHER" id="PTHR40469">
    <property type="entry name" value="SECRETED GLYCOSYL HYDROLASE"/>
    <property type="match status" value="1"/>
</dbReference>
<dbReference type="RefSeq" id="WP_123641585.1">
    <property type="nucleotide sequence ID" value="NZ_ML119083.1"/>
</dbReference>
<keyword evidence="3" id="KW-1185">Reference proteome</keyword>
<evidence type="ECO:0000313" key="2">
    <source>
        <dbReference type="EMBL" id="ROU03035.1"/>
    </source>
</evidence>
<organism evidence="2 3">
    <name type="scientific">Histidinibacterium lentulum</name>
    <dbReference type="NCBI Taxonomy" id="2480588"/>
    <lineage>
        <taxon>Bacteria</taxon>
        <taxon>Pseudomonadati</taxon>
        <taxon>Pseudomonadota</taxon>
        <taxon>Alphaproteobacteria</taxon>
        <taxon>Rhodobacterales</taxon>
        <taxon>Paracoccaceae</taxon>
        <taxon>Histidinibacterium</taxon>
    </lineage>
</organism>